<comment type="similarity">
    <text evidence="2">Belongs to the DedA family.</text>
</comment>
<comment type="subcellular location">
    <subcellularLocation>
        <location evidence="1">Cell membrane</location>
        <topology evidence="1">Multi-pass membrane protein</topology>
    </subcellularLocation>
</comment>
<feature type="transmembrane region" description="Helical" evidence="7">
    <location>
        <begin position="52"/>
        <end position="73"/>
    </location>
</feature>
<feature type="domain" description="VTT" evidence="8">
    <location>
        <begin position="32"/>
        <end position="118"/>
    </location>
</feature>
<evidence type="ECO:0000256" key="5">
    <source>
        <dbReference type="ARBA" id="ARBA00022989"/>
    </source>
</evidence>
<dbReference type="GO" id="GO:0005886">
    <property type="term" value="C:plasma membrane"/>
    <property type="evidence" value="ECO:0007669"/>
    <property type="project" value="UniProtKB-SubCell"/>
</dbReference>
<keyword evidence="4 7" id="KW-0812">Transmembrane</keyword>
<evidence type="ECO:0000256" key="2">
    <source>
        <dbReference type="ARBA" id="ARBA00010792"/>
    </source>
</evidence>
<dbReference type="EMBL" id="CAKC01000093">
    <property type="protein sequence ID" value="CCI87761.1"/>
    <property type="molecule type" value="Genomic_DNA"/>
</dbReference>
<evidence type="ECO:0000256" key="6">
    <source>
        <dbReference type="ARBA" id="ARBA00023136"/>
    </source>
</evidence>
<evidence type="ECO:0000256" key="4">
    <source>
        <dbReference type="ARBA" id="ARBA00022692"/>
    </source>
</evidence>
<evidence type="ECO:0000259" key="8">
    <source>
        <dbReference type="Pfam" id="PF09335"/>
    </source>
</evidence>
<comment type="caution">
    <text evidence="9">The sequence shown here is derived from an EMBL/GenBank/DDBJ whole genome shotgun (WGS) entry which is preliminary data.</text>
</comment>
<name>I7LDZ7_9LACO</name>
<keyword evidence="3" id="KW-1003">Cell membrane</keyword>
<organism evidence="9 10">
    <name type="scientific">Lactobacillus gigeriorum DSM 23908 = CRBIP 24.85</name>
    <dbReference type="NCBI Taxonomy" id="1423751"/>
    <lineage>
        <taxon>Bacteria</taxon>
        <taxon>Bacillati</taxon>
        <taxon>Bacillota</taxon>
        <taxon>Bacilli</taxon>
        <taxon>Lactobacillales</taxon>
        <taxon>Lactobacillaceae</taxon>
        <taxon>Lactobacillus</taxon>
    </lineage>
</organism>
<gene>
    <name evidence="9" type="ORF">BN52_00330</name>
</gene>
<evidence type="ECO:0000256" key="3">
    <source>
        <dbReference type="ARBA" id="ARBA00022475"/>
    </source>
</evidence>
<evidence type="ECO:0000313" key="9">
    <source>
        <dbReference type="EMBL" id="CCI87761.1"/>
    </source>
</evidence>
<dbReference type="GO" id="GO:0004035">
    <property type="term" value="F:alkaline phosphatase activity"/>
    <property type="evidence" value="ECO:0007669"/>
    <property type="project" value="UniProtKB-EC"/>
</dbReference>
<evidence type="ECO:0000313" key="10">
    <source>
        <dbReference type="Proteomes" id="UP000009326"/>
    </source>
</evidence>
<reference evidence="9 10" key="1">
    <citation type="submission" date="2012-06" db="EMBL/GenBank/DDBJ databases">
        <title>Draft genome sequence of Lactobacillus gigeriorum CRBIP 24.85T, isolated from chicken crop.</title>
        <authorList>
            <person name="Cousin S."/>
            <person name="Ma L."/>
            <person name="Creno S."/>
            <person name="Clermont D."/>
            <person name="Loux V."/>
            <person name="Bizet C."/>
            <person name="Bouchier C."/>
        </authorList>
    </citation>
    <scope>NUCLEOTIDE SEQUENCE [LARGE SCALE GENOMIC DNA]</scope>
    <source>
        <strain evidence="10">CRBIP 24.85T</strain>
    </source>
</reference>
<keyword evidence="6 7" id="KW-0472">Membrane</keyword>
<accession>I7LDZ7</accession>
<proteinExistence type="inferred from homology"/>
<keyword evidence="9" id="KW-0378">Hydrolase</keyword>
<keyword evidence="5 7" id="KW-1133">Transmembrane helix</keyword>
<evidence type="ECO:0000256" key="1">
    <source>
        <dbReference type="ARBA" id="ARBA00004651"/>
    </source>
</evidence>
<dbReference type="Pfam" id="PF09335">
    <property type="entry name" value="VTT_dom"/>
    <property type="match status" value="1"/>
</dbReference>
<dbReference type="STRING" id="1423751.FC38_GL000726"/>
<evidence type="ECO:0000256" key="7">
    <source>
        <dbReference type="SAM" id="Phobius"/>
    </source>
</evidence>
<dbReference type="Proteomes" id="UP000009326">
    <property type="component" value="Unassembled WGS sequence"/>
</dbReference>
<dbReference type="InterPro" id="IPR051311">
    <property type="entry name" value="DedA_domain"/>
</dbReference>
<sequence length="123" mass="13866">MSIINWIFHLINHFGYLAVILLLTLECVFPPIPSEVVLAFSGFLSHSSSLKVPLLIVASTIGSLIGALILFYIGRILSQERLMSLLQHNLFKKLGFKPNDVIKAINWFNRYGTKSVFSVDLFQ</sequence>
<feature type="transmembrane region" description="Helical" evidence="7">
    <location>
        <begin position="7"/>
        <end position="32"/>
    </location>
</feature>
<dbReference type="InterPro" id="IPR032816">
    <property type="entry name" value="VTT_dom"/>
</dbReference>
<dbReference type="PANTHER" id="PTHR42709">
    <property type="entry name" value="ALKALINE PHOSPHATASE LIKE PROTEIN"/>
    <property type="match status" value="1"/>
</dbReference>
<dbReference type="AlphaFoldDB" id="I7LDZ7"/>
<dbReference type="PANTHER" id="PTHR42709:SF6">
    <property type="entry name" value="UNDECAPRENYL PHOSPHATE TRANSPORTER A"/>
    <property type="match status" value="1"/>
</dbReference>
<protein>
    <submittedName>
        <fullName evidence="9">Alkaline phosphatase-like protein</fullName>
        <ecNumber evidence="9">3.1.3.1</ecNumber>
    </submittedName>
</protein>
<dbReference type="EC" id="3.1.3.1" evidence="9"/>